<sequence length="182" mass="18971">MRLFFSSVLGAVLFGTACLSMAQAVAPEAPAAATQTPLPAATATVSPPIEIPANDTSRIGTVKHAEGAILMGRTPAQQAPRPGDGVRENERLSTGPDGAASILLKDGTLLTMGPNTTMDLSRFSFDSTTQKGHFVLDLLKGSVRVVTGLLARVNPDLFKVQTPTSVVGVRGTDFIVEAMEPL</sequence>
<dbReference type="RefSeq" id="WP_310310256.1">
    <property type="nucleotide sequence ID" value="NZ_JAVDWU010000001.1"/>
</dbReference>
<dbReference type="PANTHER" id="PTHR38731:SF1">
    <property type="entry name" value="FECR PROTEIN DOMAIN-CONTAINING PROTEIN"/>
    <property type="match status" value="1"/>
</dbReference>
<reference evidence="4 5" key="1">
    <citation type="submission" date="2023-07" db="EMBL/GenBank/DDBJ databases">
        <title>Sorghum-associated microbial communities from plants grown in Nebraska, USA.</title>
        <authorList>
            <person name="Schachtman D."/>
        </authorList>
    </citation>
    <scope>NUCLEOTIDE SEQUENCE [LARGE SCALE GENOMIC DNA]</scope>
    <source>
        <strain evidence="4 5">4249</strain>
    </source>
</reference>
<evidence type="ECO:0000313" key="4">
    <source>
        <dbReference type="EMBL" id="MDR7148082.1"/>
    </source>
</evidence>
<evidence type="ECO:0000256" key="2">
    <source>
        <dbReference type="SAM" id="SignalP"/>
    </source>
</evidence>
<dbReference type="InterPro" id="IPR006860">
    <property type="entry name" value="FecR"/>
</dbReference>
<gene>
    <name evidence="4" type="ORF">J2W49_000010</name>
</gene>
<proteinExistence type="predicted"/>
<evidence type="ECO:0000259" key="3">
    <source>
        <dbReference type="Pfam" id="PF04773"/>
    </source>
</evidence>
<keyword evidence="5" id="KW-1185">Reference proteome</keyword>
<feature type="signal peptide" evidence="2">
    <location>
        <begin position="1"/>
        <end position="22"/>
    </location>
</feature>
<dbReference type="PANTHER" id="PTHR38731">
    <property type="entry name" value="LIPL45-RELATED LIPOPROTEIN-RELATED"/>
    <property type="match status" value="1"/>
</dbReference>
<dbReference type="EMBL" id="JAVDWU010000001">
    <property type="protein sequence ID" value="MDR7148082.1"/>
    <property type="molecule type" value="Genomic_DNA"/>
</dbReference>
<dbReference type="Proteomes" id="UP001265700">
    <property type="component" value="Unassembled WGS sequence"/>
</dbReference>
<dbReference type="Gene3D" id="2.60.120.1440">
    <property type="match status" value="1"/>
</dbReference>
<dbReference type="Pfam" id="PF04773">
    <property type="entry name" value="FecR"/>
    <property type="match status" value="1"/>
</dbReference>
<organism evidence="4 5">
    <name type="scientific">Hydrogenophaga palleronii</name>
    <dbReference type="NCBI Taxonomy" id="65655"/>
    <lineage>
        <taxon>Bacteria</taxon>
        <taxon>Pseudomonadati</taxon>
        <taxon>Pseudomonadota</taxon>
        <taxon>Betaproteobacteria</taxon>
        <taxon>Burkholderiales</taxon>
        <taxon>Comamonadaceae</taxon>
        <taxon>Hydrogenophaga</taxon>
    </lineage>
</organism>
<evidence type="ECO:0000256" key="1">
    <source>
        <dbReference type="SAM" id="MobiDB-lite"/>
    </source>
</evidence>
<feature type="chain" id="PRO_5047375553" description="FecR protein domain-containing protein" evidence="2">
    <location>
        <begin position="23"/>
        <end position="182"/>
    </location>
</feature>
<comment type="caution">
    <text evidence="4">The sequence shown here is derived from an EMBL/GenBank/DDBJ whole genome shotgun (WGS) entry which is preliminary data.</text>
</comment>
<feature type="region of interest" description="Disordered" evidence="1">
    <location>
        <begin position="75"/>
        <end position="97"/>
    </location>
</feature>
<accession>A0ABU1WGF3</accession>
<protein>
    <recommendedName>
        <fullName evidence="3">FecR protein domain-containing protein</fullName>
    </recommendedName>
</protein>
<evidence type="ECO:0000313" key="5">
    <source>
        <dbReference type="Proteomes" id="UP001265700"/>
    </source>
</evidence>
<keyword evidence="2" id="KW-0732">Signal</keyword>
<name>A0ABU1WGF3_9BURK</name>
<feature type="domain" description="FecR protein" evidence="3">
    <location>
        <begin position="91"/>
        <end position="178"/>
    </location>
</feature>
<dbReference type="PROSITE" id="PS51257">
    <property type="entry name" value="PROKAR_LIPOPROTEIN"/>
    <property type="match status" value="1"/>
</dbReference>